<dbReference type="GO" id="GO:0009425">
    <property type="term" value="C:bacterial-type flagellum basal body"/>
    <property type="evidence" value="ECO:0007669"/>
    <property type="project" value="UniProtKB-SubCell"/>
</dbReference>
<feature type="transmembrane region" description="Helical" evidence="10">
    <location>
        <begin position="93"/>
        <end position="112"/>
    </location>
</feature>
<dbReference type="PANTHER" id="PTHR30065">
    <property type="entry name" value="FLAGELLAR BIOSYNTHETIC PROTEIN FLIR"/>
    <property type="match status" value="1"/>
</dbReference>
<feature type="transmembrane region" description="Helical" evidence="10">
    <location>
        <begin position="67"/>
        <end position="86"/>
    </location>
</feature>
<comment type="caution">
    <text evidence="11">The sequence shown here is derived from an EMBL/GenBank/DDBJ whole genome shotgun (WGS) entry which is preliminary data.</text>
</comment>
<evidence type="ECO:0000256" key="4">
    <source>
        <dbReference type="ARBA" id="ARBA00022475"/>
    </source>
</evidence>
<keyword evidence="4 10" id="KW-1003">Cell membrane</keyword>
<dbReference type="GO" id="GO:0006605">
    <property type="term" value="P:protein targeting"/>
    <property type="evidence" value="ECO:0007669"/>
    <property type="project" value="UniProtKB-UniRule"/>
</dbReference>
<keyword evidence="8 10" id="KW-0975">Bacterial flagellum</keyword>
<evidence type="ECO:0000256" key="8">
    <source>
        <dbReference type="ARBA" id="ARBA00023143"/>
    </source>
</evidence>
<feature type="transmembrane region" description="Helical" evidence="10">
    <location>
        <begin position="185"/>
        <end position="204"/>
    </location>
</feature>
<dbReference type="Pfam" id="PF01311">
    <property type="entry name" value="Bac_export_1"/>
    <property type="match status" value="1"/>
</dbReference>
<evidence type="ECO:0000256" key="5">
    <source>
        <dbReference type="ARBA" id="ARBA00022692"/>
    </source>
</evidence>
<dbReference type="GO" id="GO:0044780">
    <property type="term" value="P:bacterial-type flagellum assembly"/>
    <property type="evidence" value="ECO:0007669"/>
    <property type="project" value="UniProtKB-UniRule"/>
</dbReference>
<keyword evidence="11" id="KW-0966">Cell projection</keyword>
<evidence type="ECO:0000313" key="12">
    <source>
        <dbReference type="Proteomes" id="UP000316801"/>
    </source>
</evidence>
<dbReference type="PRINTS" id="PR00953">
    <property type="entry name" value="TYPE3IMRPROT"/>
</dbReference>
<organism evidence="11 12">
    <name type="scientific">Rhizobium straminoryzae</name>
    <dbReference type="NCBI Taxonomy" id="1387186"/>
    <lineage>
        <taxon>Bacteria</taxon>
        <taxon>Pseudomonadati</taxon>
        <taxon>Pseudomonadota</taxon>
        <taxon>Alphaproteobacteria</taxon>
        <taxon>Hyphomicrobiales</taxon>
        <taxon>Rhizobiaceae</taxon>
        <taxon>Rhizobium/Agrobacterium group</taxon>
        <taxon>Rhizobium</taxon>
    </lineage>
</organism>
<keyword evidence="11" id="KW-0969">Cilium</keyword>
<evidence type="ECO:0000256" key="3">
    <source>
        <dbReference type="ARBA" id="ARBA00021717"/>
    </source>
</evidence>
<dbReference type="AlphaFoldDB" id="A0A549TIF8"/>
<evidence type="ECO:0000256" key="7">
    <source>
        <dbReference type="ARBA" id="ARBA00023136"/>
    </source>
</evidence>
<keyword evidence="7 10" id="KW-0472">Membrane</keyword>
<accession>A0A549TIF8</accession>
<dbReference type="GO" id="GO:0005886">
    <property type="term" value="C:plasma membrane"/>
    <property type="evidence" value="ECO:0007669"/>
    <property type="project" value="UniProtKB-SubCell"/>
</dbReference>
<evidence type="ECO:0000256" key="9">
    <source>
        <dbReference type="NCBIfam" id="TIGR01400"/>
    </source>
</evidence>
<comment type="similarity">
    <text evidence="2 10">Belongs to the FliR/MopE/SpaR family.</text>
</comment>
<evidence type="ECO:0000256" key="1">
    <source>
        <dbReference type="ARBA" id="ARBA00002578"/>
    </source>
</evidence>
<evidence type="ECO:0000313" key="11">
    <source>
        <dbReference type="EMBL" id="TRL43026.1"/>
    </source>
</evidence>
<dbReference type="InterPro" id="IPR002010">
    <property type="entry name" value="T3SS_IM_R"/>
</dbReference>
<dbReference type="InterPro" id="IPR006303">
    <property type="entry name" value="FliR"/>
</dbReference>
<keyword evidence="12" id="KW-1185">Reference proteome</keyword>
<comment type="function">
    <text evidence="1 10">Role in flagellar biosynthesis.</text>
</comment>
<keyword evidence="6 10" id="KW-1133">Transmembrane helix</keyword>
<feature type="transmembrane region" description="Helical" evidence="10">
    <location>
        <begin position="6"/>
        <end position="26"/>
    </location>
</feature>
<dbReference type="RefSeq" id="WP_142880473.1">
    <property type="nucleotide sequence ID" value="NZ_VJMG01000003.1"/>
</dbReference>
<dbReference type="NCBIfam" id="TIGR01400">
    <property type="entry name" value="fliR"/>
    <property type="match status" value="1"/>
</dbReference>
<keyword evidence="11" id="KW-0282">Flagellum</keyword>
<proteinExistence type="inferred from homology"/>
<feature type="transmembrane region" description="Helical" evidence="10">
    <location>
        <begin position="124"/>
        <end position="146"/>
    </location>
</feature>
<keyword evidence="5 10" id="KW-0812">Transmembrane</keyword>
<comment type="subcellular location">
    <subcellularLocation>
        <location evidence="10">Cell membrane</location>
        <topology evidence="10">Multi-pass membrane protein</topology>
    </subcellularLocation>
    <subcellularLocation>
        <location evidence="10">Bacterial flagellum basal body</location>
    </subcellularLocation>
</comment>
<dbReference type="Proteomes" id="UP000316801">
    <property type="component" value="Unassembled WGS sequence"/>
</dbReference>
<gene>
    <name evidence="11" type="primary">fliR</name>
    <name evidence="11" type="ORF">FNA46_01020</name>
</gene>
<evidence type="ECO:0000256" key="6">
    <source>
        <dbReference type="ARBA" id="ARBA00022989"/>
    </source>
</evidence>
<protein>
    <recommendedName>
        <fullName evidence="3 9">Flagellar biosynthetic protein FliR</fullName>
    </recommendedName>
</protein>
<evidence type="ECO:0000256" key="10">
    <source>
        <dbReference type="RuleBase" id="RU362071"/>
    </source>
</evidence>
<evidence type="ECO:0000256" key="2">
    <source>
        <dbReference type="ARBA" id="ARBA00009772"/>
    </source>
</evidence>
<feature type="transmembrane region" description="Helical" evidence="10">
    <location>
        <begin position="38"/>
        <end position="55"/>
    </location>
</feature>
<dbReference type="PANTHER" id="PTHR30065:SF1">
    <property type="entry name" value="SURFACE PRESENTATION OF ANTIGENS PROTEIN SPAR"/>
    <property type="match status" value="1"/>
</dbReference>
<reference evidence="11 12" key="1">
    <citation type="submission" date="2019-07" db="EMBL/GenBank/DDBJ databases">
        <title>Ln-dependent methylotrophs.</title>
        <authorList>
            <person name="Tani A."/>
        </authorList>
    </citation>
    <scope>NUCLEOTIDE SEQUENCE [LARGE SCALE GENOMIC DNA]</scope>
    <source>
        <strain evidence="11 12">SM12</strain>
    </source>
</reference>
<sequence>MITDPQGTMLALFLAFCRMGGCIMTLPGFSSARLSPNVRLFLAVAVSMAILPMIWDSVYPAASSPGATYVGLIFSETMIGIVYGMIARIYVLGLQFAGAILTMAIGFTAPGGHDILEDTSETSVTSLIVFCGLMLLFIMDFHHIVFRALLDSYGATPVGAIIEPQKMLITLTDTLRASTSIMLRLASPFLIFGLLFNVAIGLVNKLAPQIPVYFISTPYLVTGGIFMLYLAIAALMRQFAQGFAPVFNSF</sequence>
<dbReference type="EMBL" id="VJMG01000003">
    <property type="protein sequence ID" value="TRL43026.1"/>
    <property type="molecule type" value="Genomic_DNA"/>
</dbReference>
<feature type="transmembrane region" description="Helical" evidence="10">
    <location>
        <begin position="210"/>
        <end position="232"/>
    </location>
</feature>
<name>A0A549TIF8_9HYPH</name>